<proteinExistence type="predicted"/>
<dbReference type="Pfam" id="PF13635">
    <property type="entry name" value="DUF4143"/>
    <property type="match status" value="1"/>
</dbReference>
<organism evidence="3 4">
    <name type="scientific">Streptosporangium longisporum</name>
    <dbReference type="NCBI Taxonomy" id="46187"/>
    <lineage>
        <taxon>Bacteria</taxon>
        <taxon>Bacillati</taxon>
        <taxon>Actinomycetota</taxon>
        <taxon>Actinomycetes</taxon>
        <taxon>Streptosporangiales</taxon>
        <taxon>Streptosporangiaceae</taxon>
        <taxon>Streptosporangium</taxon>
    </lineage>
</organism>
<dbReference type="Proteomes" id="UP001499930">
    <property type="component" value="Unassembled WGS sequence"/>
</dbReference>
<accession>A0ABP6LF13</accession>
<dbReference type="Pfam" id="PF13173">
    <property type="entry name" value="AAA_14"/>
    <property type="match status" value="1"/>
</dbReference>
<sequence>MCHALPMVSDSRTPLGKVLPRRAGKTVEEALSDTRVTLVTGARQCGKSTLVRLLAKERTGEWRNLDAPAVRQAAIADPTGFVEFPELMVIDEIQRVPELLLAIKEQVDDDPRPGRYLLTGSARVLGLRTLPDALPGRMETIELWPFSQGEIDGGADGFVDALFAERDDLHHTSDISRIEYAERLVRGGFPEAVSRSNARRRERFLDAYVADLIARDVSQLAEIERTAEMRALIRLLAARSGQLLVPGSLGNGIGLSASTIHRYLGLLEEVFLIKRIPAWSRNLGGRAIGTSKMAFVDSGIAANLLAADARSLVRPEGVFGPLLEGFVLMELARQLTWSDERVELFHYRTKDKIEVDAVLENRRGLVVGIEVKASSTVRPDDFRGLRHLAARLGDDFAVGVVLYTGTRTLPFGDRMRAMPVSALWEVAAPQG</sequence>
<dbReference type="InterPro" id="IPR025420">
    <property type="entry name" value="DUF4143"/>
</dbReference>
<dbReference type="EMBL" id="BAAAWD010000029">
    <property type="protein sequence ID" value="GAA3039345.1"/>
    <property type="molecule type" value="Genomic_DNA"/>
</dbReference>
<feature type="domain" description="DUF4143" evidence="2">
    <location>
        <begin position="215"/>
        <end position="374"/>
    </location>
</feature>
<keyword evidence="4" id="KW-1185">Reference proteome</keyword>
<dbReference type="PANTHER" id="PTHR43566">
    <property type="entry name" value="CONSERVED PROTEIN"/>
    <property type="match status" value="1"/>
</dbReference>
<protein>
    <submittedName>
        <fullName evidence="3">ATP-binding protein</fullName>
    </submittedName>
</protein>
<evidence type="ECO:0000313" key="4">
    <source>
        <dbReference type="Proteomes" id="UP001499930"/>
    </source>
</evidence>
<keyword evidence="3" id="KW-0067">ATP-binding</keyword>
<dbReference type="SUPFAM" id="SSF52540">
    <property type="entry name" value="P-loop containing nucleoside triphosphate hydrolases"/>
    <property type="match status" value="1"/>
</dbReference>
<reference evidence="4" key="1">
    <citation type="journal article" date="2019" name="Int. J. Syst. Evol. Microbiol.">
        <title>The Global Catalogue of Microorganisms (GCM) 10K type strain sequencing project: providing services to taxonomists for standard genome sequencing and annotation.</title>
        <authorList>
            <consortium name="The Broad Institute Genomics Platform"/>
            <consortium name="The Broad Institute Genome Sequencing Center for Infectious Disease"/>
            <person name="Wu L."/>
            <person name="Ma J."/>
        </authorList>
    </citation>
    <scope>NUCLEOTIDE SEQUENCE [LARGE SCALE GENOMIC DNA]</scope>
    <source>
        <strain evidence="4">JCM 3106</strain>
    </source>
</reference>
<name>A0ABP6LF13_9ACTN</name>
<evidence type="ECO:0000259" key="1">
    <source>
        <dbReference type="Pfam" id="PF13173"/>
    </source>
</evidence>
<comment type="caution">
    <text evidence="3">The sequence shown here is derived from an EMBL/GenBank/DDBJ whole genome shotgun (WGS) entry which is preliminary data.</text>
</comment>
<dbReference type="InterPro" id="IPR027417">
    <property type="entry name" value="P-loop_NTPase"/>
</dbReference>
<keyword evidence="3" id="KW-0547">Nucleotide-binding</keyword>
<dbReference type="InterPro" id="IPR041682">
    <property type="entry name" value="AAA_14"/>
</dbReference>
<dbReference type="PANTHER" id="PTHR43566:SF2">
    <property type="entry name" value="DUF4143 DOMAIN-CONTAINING PROTEIN"/>
    <property type="match status" value="1"/>
</dbReference>
<dbReference type="RefSeq" id="WP_344906937.1">
    <property type="nucleotide sequence ID" value="NZ_BAAAWD010000029.1"/>
</dbReference>
<feature type="domain" description="AAA" evidence="1">
    <location>
        <begin position="34"/>
        <end position="151"/>
    </location>
</feature>
<evidence type="ECO:0000259" key="2">
    <source>
        <dbReference type="Pfam" id="PF13635"/>
    </source>
</evidence>
<evidence type="ECO:0000313" key="3">
    <source>
        <dbReference type="EMBL" id="GAA3039345.1"/>
    </source>
</evidence>
<dbReference type="GO" id="GO:0005524">
    <property type="term" value="F:ATP binding"/>
    <property type="evidence" value="ECO:0007669"/>
    <property type="project" value="UniProtKB-KW"/>
</dbReference>
<gene>
    <name evidence="3" type="ORF">GCM10017559_79530</name>
</gene>